<accession>A0A4Y8W8M4</accession>
<name>A0A4Y8W8M4_9VIBR</name>
<evidence type="ECO:0000313" key="1">
    <source>
        <dbReference type="EMBL" id="TFH89272.1"/>
    </source>
</evidence>
<keyword evidence="2" id="KW-1185">Reference proteome</keyword>
<dbReference type="Proteomes" id="UP000297753">
    <property type="component" value="Unassembled WGS sequence"/>
</dbReference>
<organism evidence="1 2">
    <name type="scientific">Vibrio ouci</name>
    <dbReference type="NCBI Taxonomy" id="2499078"/>
    <lineage>
        <taxon>Bacteria</taxon>
        <taxon>Pseudomonadati</taxon>
        <taxon>Pseudomonadota</taxon>
        <taxon>Gammaproteobacteria</taxon>
        <taxon>Vibrionales</taxon>
        <taxon>Vibrionaceae</taxon>
        <taxon>Vibrio</taxon>
    </lineage>
</organism>
<sequence>MVNCRDYCQGRMLLGKYPHSNFKPEKHKPSLLALTMKQPTNICMFYGLRSSRTYADNADLLSLLGNNCQRDKELEPKMFKPLKYK</sequence>
<gene>
    <name evidence="1" type="ORF">ELS82_23135</name>
</gene>
<dbReference type="EMBL" id="SATR01000086">
    <property type="protein sequence ID" value="TFH89272.1"/>
    <property type="molecule type" value="Genomic_DNA"/>
</dbReference>
<comment type="caution">
    <text evidence="1">The sequence shown here is derived from an EMBL/GenBank/DDBJ whole genome shotgun (WGS) entry which is preliminary data.</text>
</comment>
<dbReference type="AlphaFoldDB" id="A0A4Y8W8M4"/>
<dbReference type="OrthoDB" id="5889185at2"/>
<protein>
    <submittedName>
        <fullName evidence="1">Uncharacterized protein</fullName>
    </submittedName>
</protein>
<evidence type="ECO:0000313" key="2">
    <source>
        <dbReference type="Proteomes" id="UP000297753"/>
    </source>
</evidence>
<proteinExistence type="predicted"/>
<reference evidence="1 2" key="1">
    <citation type="submission" date="2019-01" db="EMBL/GenBank/DDBJ databases">
        <title>Vibrio BEI176 sp. nov, a marine bacterium isolated from China: eastern marignal seas.</title>
        <authorList>
            <person name="Li B."/>
        </authorList>
    </citation>
    <scope>NUCLEOTIDE SEQUENCE [LARGE SCALE GENOMIC DNA]</scope>
    <source>
        <strain evidence="1 2">BEI176</strain>
    </source>
</reference>